<accession>A0A833VR27</accession>
<organism evidence="1 2">
    <name type="scientific">Carex littledalei</name>
    <dbReference type="NCBI Taxonomy" id="544730"/>
    <lineage>
        <taxon>Eukaryota</taxon>
        <taxon>Viridiplantae</taxon>
        <taxon>Streptophyta</taxon>
        <taxon>Embryophyta</taxon>
        <taxon>Tracheophyta</taxon>
        <taxon>Spermatophyta</taxon>
        <taxon>Magnoliopsida</taxon>
        <taxon>Liliopsida</taxon>
        <taxon>Poales</taxon>
        <taxon>Cyperaceae</taxon>
        <taxon>Cyperoideae</taxon>
        <taxon>Cariceae</taxon>
        <taxon>Carex</taxon>
        <taxon>Carex subgen. Euthyceras</taxon>
    </lineage>
</organism>
<dbReference type="Proteomes" id="UP000623129">
    <property type="component" value="Unassembled WGS sequence"/>
</dbReference>
<dbReference type="EMBL" id="SWLB01000005">
    <property type="protein sequence ID" value="KAF3338190.1"/>
    <property type="molecule type" value="Genomic_DNA"/>
</dbReference>
<proteinExistence type="predicted"/>
<name>A0A833VR27_9POAL</name>
<reference evidence="1" key="1">
    <citation type="submission" date="2020-01" db="EMBL/GenBank/DDBJ databases">
        <title>Genome sequence of Kobresia littledalei, the first chromosome-level genome in the family Cyperaceae.</title>
        <authorList>
            <person name="Qu G."/>
        </authorList>
    </citation>
    <scope>NUCLEOTIDE SEQUENCE</scope>
    <source>
        <strain evidence="1">C.B.Clarke</strain>
        <tissue evidence="1">Leaf</tissue>
    </source>
</reference>
<keyword evidence="2" id="KW-1185">Reference proteome</keyword>
<protein>
    <submittedName>
        <fullName evidence="1">Uncharacterized protein</fullName>
    </submittedName>
</protein>
<dbReference type="AlphaFoldDB" id="A0A833VR27"/>
<gene>
    <name evidence="1" type="ORF">FCM35_KLT17027</name>
</gene>
<evidence type="ECO:0000313" key="2">
    <source>
        <dbReference type="Proteomes" id="UP000623129"/>
    </source>
</evidence>
<sequence length="104" mass="12147">MSVIHAHYATDGFLNQDDDTRKAMDELLKEWGDILNIIAGIVYCCYTLKADQKEKTFALEEVYGENFEELERIDTISILSDDPYTRKDNTLIDCNHPRKMPHYE</sequence>
<dbReference type="OrthoDB" id="721794at2759"/>
<evidence type="ECO:0000313" key="1">
    <source>
        <dbReference type="EMBL" id="KAF3338190.1"/>
    </source>
</evidence>
<comment type="caution">
    <text evidence="1">The sequence shown here is derived from an EMBL/GenBank/DDBJ whole genome shotgun (WGS) entry which is preliminary data.</text>
</comment>